<evidence type="ECO:0008006" key="9">
    <source>
        <dbReference type="Google" id="ProtNLM"/>
    </source>
</evidence>
<proteinExistence type="inferred from homology"/>
<dbReference type="PANTHER" id="PTHR33452">
    <property type="entry name" value="OXIDOREDUCTASE CATD-RELATED"/>
    <property type="match status" value="1"/>
</dbReference>
<comment type="subcellular location">
    <subcellularLocation>
        <location evidence="1">Cell membrane</location>
        <topology evidence="1">Multi-pass membrane protein</topology>
    </subcellularLocation>
</comment>
<sequence>MRSQMKISTILATHDKTDLVILLLRITTGGVFMAHGAQKLFSWFGVNGLEATGQWMNSIGPNPGYLMALLAGSGEFFDGLALLSPESESGGISQWDS</sequence>
<evidence type="ECO:0000256" key="4">
    <source>
        <dbReference type="ARBA" id="ARBA00022692"/>
    </source>
</evidence>
<gene>
    <name evidence="7" type="ordered locus">NE0523</name>
</gene>
<dbReference type="STRING" id="228410.NE0523"/>
<dbReference type="KEGG" id="neu:NE0523"/>
<dbReference type="InterPro" id="IPR032808">
    <property type="entry name" value="DoxX"/>
</dbReference>
<evidence type="ECO:0000313" key="8">
    <source>
        <dbReference type="Proteomes" id="UP000001416"/>
    </source>
</evidence>
<accession>Q82WY1</accession>
<name>Q82WY1_NITEU</name>
<dbReference type="InterPro" id="IPR051907">
    <property type="entry name" value="DoxX-like_oxidoreductase"/>
</dbReference>
<evidence type="ECO:0000256" key="1">
    <source>
        <dbReference type="ARBA" id="ARBA00004651"/>
    </source>
</evidence>
<evidence type="ECO:0000313" key="7">
    <source>
        <dbReference type="EMBL" id="CAD84434.1"/>
    </source>
</evidence>
<dbReference type="EMBL" id="AL954747">
    <property type="protein sequence ID" value="CAD84434.1"/>
    <property type="molecule type" value="Genomic_DNA"/>
</dbReference>
<dbReference type="AlphaFoldDB" id="Q82WY1"/>
<dbReference type="PANTHER" id="PTHR33452:SF1">
    <property type="entry name" value="INNER MEMBRANE PROTEIN YPHA-RELATED"/>
    <property type="match status" value="1"/>
</dbReference>
<dbReference type="eggNOG" id="COG2259">
    <property type="taxonomic scope" value="Bacteria"/>
</dbReference>
<dbReference type="Pfam" id="PF07681">
    <property type="entry name" value="DoxX"/>
    <property type="match status" value="1"/>
</dbReference>
<keyword evidence="8" id="KW-1185">Reference proteome</keyword>
<keyword evidence="3" id="KW-1003">Cell membrane</keyword>
<keyword evidence="4" id="KW-0812">Transmembrane</keyword>
<dbReference type="PhylomeDB" id="Q82WY1"/>
<dbReference type="Proteomes" id="UP000001416">
    <property type="component" value="Chromosome"/>
</dbReference>
<comment type="similarity">
    <text evidence="2">Belongs to the DoxX family.</text>
</comment>
<keyword evidence="5" id="KW-1133">Transmembrane helix</keyword>
<evidence type="ECO:0000256" key="5">
    <source>
        <dbReference type="ARBA" id="ARBA00022989"/>
    </source>
</evidence>
<evidence type="ECO:0000256" key="2">
    <source>
        <dbReference type="ARBA" id="ARBA00006679"/>
    </source>
</evidence>
<reference evidence="7 8" key="1">
    <citation type="journal article" date="2003" name="J. Bacteriol.">
        <title>Complete genome sequence of the ammonia-oxidizing bacterium and obligate chemolithoautotroph Nitrosomonas europaea.</title>
        <authorList>
            <person name="Chain P."/>
            <person name="Lamerdin J."/>
            <person name="Larimer F."/>
            <person name="Regala W."/>
            <person name="Land M."/>
            <person name="Hauser L."/>
            <person name="Hooper A."/>
            <person name="Klotz M."/>
            <person name="Norton J."/>
            <person name="Sayavedra-Soto L."/>
            <person name="Arciero D."/>
            <person name="Hommes N."/>
            <person name="Whittaker M."/>
            <person name="Arp D."/>
        </authorList>
    </citation>
    <scope>NUCLEOTIDE SEQUENCE [LARGE SCALE GENOMIC DNA]</scope>
    <source>
        <strain evidence="8">ATCC 19718 / CIP 103999 / KCTC 2705 / NBRC 14298</strain>
    </source>
</reference>
<dbReference type="HOGENOM" id="CLU_2343821_0_0_4"/>
<evidence type="ECO:0000256" key="6">
    <source>
        <dbReference type="ARBA" id="ARBA00023136"/>
    </source>
</evidence>
<organism evidence="7 8">
    <name type="scientific">Nitrosomonas europaea (strain ATCC 19718 / CIP 103999 / KCTC 2705 / NBRC 14298)</name>
    <dbReference type="NCBI Taxonomy" id="228410"/>
    <lineage>
        <taxon>Bacteria</taxon>
        <taxon>Pseudomonadati</taxon>
        <taxon>Pseudomonadota</taxon>
        <taxon>Betaproteobacteria</taxon>
        <taxon>Nitrosomonadales</taxon>
        <taxon>Nitrosomonadaceae</taxon>
        <taxon>Nitrosomonas</taxon>
    </lineage>
</organism>
<evidence type="ECO:0000256" key="3">
    <source>
        <dbReference type="ARBA" id="ARBA00022475"/>
    </source>
</evidence>
<dbReference type="GO" id="GO:0005886">
    <property type="term" value="C:plasma membrane"/>
    <property type="evidence" value="ECO:0007669"/>
    <property type="project" value="UniProtKB-SubCell"/>
</dbReference>
<keyword evidence="6" id="KW-0472">Membrane</keyword>
<protein>
    <recommendedName>
        <fullName evidence="9">DoxX family protein</fullName>
    </recommendedName>
</protein>